<evidence type="ECO:0000256" key="5">
    <source>
        <dbReference type="ARBA" id="ARBA00004787"/>
    </source>
</evidence>
<feature type="domain" description="2-C-methyl-D-erythritol 2,4-cyclodiphosphate synthase" evidence="14">
    <location>
        <begin position="239"/>
        <end position="389"/>
    </location>
</feature>
<dbReference type="EC" id="4.6.1.12" evidence="13"/>
<feature type="region of interest" description="2-C-methyl-D-erythritol 2,4-cyclodiphosphate synthase" evidence="13">
    <location>
        <begin position="238"/>
        <end position="394"/>
    </location>
</feature>
<comment type="caution">
    <text evidence="15">The sequence shown here is derived from an EMBL/GenBank/DDBJ whole genome shotgun (WGS) entry which is preliminary data.</text>
</comment>
<dbReference type="InterPro" id="IPR026596">
    <property type="entry name" value="IspD/F"/>
</dbReference>
<dbReference type="PANTHER" id="PTHR43181">
    <property type="entry name" value="2-C-METHYL-D-ERYTHRITOL 2,4-CYCLODIPHOSPHATE SYNTHASE, CHLOROPLASTIC"/>
    <property type="match status" value="1"/>
</dbReference>
<dbReference type="Gene3D" id="3.30.1330.50">
    <property type="entry name" value="2-C-methyl-D-erythritol 2,4-cyclodiphosphate synthase"/>
    <property type="match status" value="1"/>
</dbReference>
<dbReference type="NCBIfam" id="TIGR00453">
    <property type="entry name" value="ispD"/>
    <property type="match status" value="1"/>
</dbReference>
<dbReference type="InterPro" id="IPR034683">
    <property type="entry name" value="IspD/TarI"/>
</dbReference>
<evidence type="ECO:0000256" key="6">
    <source>
        <dbReference type="ARBA" id="ARBA00009789"/>
    </source>
</evidence>
<dbReference type="RefSeq" id="WP_167940026.1">
    <property type="nucleotide sequence ID" value="NZ_JAATJA010000001.1"/>
</dbReference>
<dbReference type="InterPro" id="IPR029044">
    <property type="entry name" value="Nucleotide-diphossugar_trans"/>
</dbReference>
<evidence type="ECO:0000256" key="13">
    <source>
        <dbReference type="HAMAP-Rule" id="MF_01520"/>
    </source>
</evidence>
<dbReference type="NCBIfam" id="TIGR00151">
    <property type="entry name" value="ispF"/>
    <property type="match status" value="1"/>
</dbReference>
<dbReference type="CDD" id="cd02516">
    <property type="entry name" value="CDP-ME_synthetase"/>
    <property type="match status" value="1"/>
</dbReference>
<dbReference type="GO" id="GO:0008685">
    <property type="term" value="F:2-C-methyl-D-erythritol 2,4-cyclodiphosphate synthase activity"/>
    <property type="evidence" value="ECO:0007669"/>
    <property type="project" value="UniProtKB-UniRule"/>
</dbReference>
<feature type="binding site" evidence="13">
    <location>
        <position position="375"/>
    </location>
    <ligand>
        <name>4-CDP-2-C-methyl-D-erythritol 2-phosphate</name>
        <dbReference type="ChEBI" id="CHEBI:57919"/>
    </ligand>
</feature>
<evidence type="ECO:0000256" key="10">
    <source>
        <dbReference type="ARBA" id="ARBA00023229"/>
    </source>
</evidence>
<keyword evidence="9 13" id="KW-0479">Metal-binding</keyword>
<keyword evidence="8 13" id="KW-0548">Nucleotidyltransferase</keyword>
<accession>A0A846QFA8</accession>
<keyword evidence="16" id="KW-1185">Reference proteome</keyword>
<organism evidence="15 16">
    <name type="scientific">Desulfobaculum xiamenense</name>
    <dbReference type="NCBI Taxonomy" id="995050"/>
    <lineage>
        <taxon>Bacteria</taxon>
        <taxon>Pseudomonadati</taxon>
        <taxon>Thermodesulfobacteriota</taxon>
        <taxon>Desulfovibrionia</taxon>
        <taxon>Desulfovibrionales</taxon>
        <taxon>Desulfovibrionaceae</taxon>
        <taxon>Desulfobaculum</taxon>
    </lineage>
</organism>
<evidence type="ECO:0000313" key="15">
    <source>
        <dbReference type="EMBL" id="NJB66931.1"/>
    </source>
</evidence>
<comment type="similarity">
    <text evidence="13">In the N-terminal section; belongs to the IspD/TarI cytidylyltransferase family. IspD subfamily.</text>
</comment>
<dbReference type="GO" id="GO:0050518">
    <property type="term" value="F:2-C-methyl-D-erythritol 4-phosphate cytidylyltransferase activity"/>
    <property type="evidence" value="ECO:0007669"/>
    <property type="project" value="UniProtKB-UniRule"/>
</dbReference>
<dbReference type="GO" id="GO:0019288">
    <property type="term" value="P:isopentenyl diphosphate biosynthetic process, methylerythritol 4-phosphate pathway"/>
    <property type="evidence" value="ECO:0007669"/>
    <property type="project" value="UniProtKB-UniRule"/>
</dbReference>
<evidence type="ECO:0000256" key="9">
    <source>
        <dbReference type="ARBA" id="ARBA00022723"/>
    </source>
</evidence>
<feature type="binding site" evidence="13">
    <location>
        <position position="278"/>
    </location>
    <ligand>
        <name>a divalent metal cation</name>
        <dbReference type="ChEBI" id="CHEBI:60240"/>
    </ligand>
</feature>
<evidence type="ECO:0000256" key="8">
    <source>
        <dbReference type="ARBA" id="ARBA00022695"/>
    </source>
</evidence>
<dbReference type="CDD" id="cd00554">
    <property type="entry name" value="MECDP_synthase"/>
    <property type="match status" value="1"/>
</dbReference>
<feature type="binding site" evidence="13">
    <location>
        <position position="244"/>
    </location>
    <ligand>
        <name>a divalent metal cation</name>
        <dbReference type="ChEBI" id="CHEBI:60240"/>
    </ligand>
</feature>
<feature type="binding site" evidence="13">
    <location>
        <begin position="244"/>
        <end position="246"/>
    </location>
    <ligand>
        <name>4-CDP-2-C-methyl-D-erythritol 2-phosphate</name>
        <dbReference type="ChEBI" id="CHEBI:57919"/>
    </ligand>
</feature>
<comment type="cofactor">
    <cofactor evidence="3 13">
        <name>a divalent metal cation</name>
        <dbReference type="ChEBI" id="CHEBI:60240"/>
    </cofactor>
</comment>
<dbReference type="PROSITE" id="PS01350">
    <property type="entry name" value="ISPF"/>
    <property type="match status" value="1"/>
</dbReference>
<dbReference type="HAMAP" id="MF_00108">
    <property type="entry name" value="IspD"/>
    <property type="match status" value="1"/>
</dbReference>
<feature type="binding site" evidence="13">
    <location>
        <begin position="297"/>
        <end position="301"/>
    </location>
    <ligand>
        <name>4-CDP-2-C-methyl-D-erythritol 2-phosphate</name>
        <dbReference type="ChEBI" id="CHEBI:57919"/>
    </ligand>
</feature>
<evidence type="ECO:0000313" key="16">
    <source>
        <dbReference type="Proteomes" id="UP000580856"/>
    </source>
</evidence>
<feature type="site" description="Transition state stabilizer" evidence="13">
    <location>
        <position position="25"/>
    </location>
</feature>
<evidence type="ECO:0000256" key="4">
    <source>
        <dbReference type="ARBA" id="ARBA00004709"/>
    </source>
</evidence>
<feature type="binding site" evidence="13">
    <location>
        <begin position="270"/>
        <end position="271"/>
    </location>
    <ligand>
        <name>4-CDP-2-C-methyl-D-erythritol 2-phosphate</name>
        <dbReference type="ChEBI" id="CHEBI:57919"/>
    </ligand>
</feature>
<evidence type="ECO:0000256" key="2">
    <source>
        <dbReference type="ARBA" id="ARBA00001282"/>
    </source>
</evidence>
<feature type="binding site" evidence="13">
    <location>
        <position position="246"/>
    </location>
    <ligand>
        <name>a divalent metal cation</name>
        <dbReference type="ChEBI" id="CHEBI:60240"/>
    </ligand>
</feature>
<comment type="caution">
    <text evidence="13">Lacks conserved residue(s) required for the propagation of feature annotation.</text>
</comment>
<feature type="site" description="Transition state stabilizer" evidence="13">
    <location>
        <position position="270"/>
    </location>
</feature>
<feature type="binding site" evidence="13">
    <location>
        <begin position="368"/>
        <end position="371"/>
    </location>
    <ligand>
        <name>4-CDP-2-C-methyl-D-erythritol 2-phosphate</name>
        <dbReference type="ChEBI" id="CHEBI:57919"/>
    </ligand>
</feature>
<comment type="function">
    <text evidence="13">Bifunctional enzyme that catalyzes the formation of 4-diphosphocytidyl-2-C-methyl-D-erythritol from CTP and 2-C-methyl-D-erythritol 4-phosphate (MEP) (IspD), and catalyzes the conversion of 4-diphosphocytidyl-2-C-methyl-D-erythritol 2-phosphate (CDP-ME2P) to 2-C-methyl-D-erythritol 2,4-cyclodiphosphate (ME-CPP) with a corresponding release of cytidine 5-monophosphate (CMP) (IspF).</text>
</comment>
<dbReference type="InterPro" id="IPR018294">
    <property type="entry name" value="ISPD_synthase_CS"/>
</dbReference>
<dbReference type="EMBL" id="JAATJA010000001">
    <property type="protein sequence ID" value="NJB66931.1"/>
    <property type="molecule type" value="Genomic_DNA"/>
</dbReference>
<reference evidence="15 16" key="1">
    <citation type="submission" date="2020-03" db="EMBL/GenBank/DDBJ databases">
        <title>Genomic Encyclopedia of Type Strains, Phase IV (KMG-IV): sequencing the most valuable type-strain genomes for metagenomic binning, comparative biology and taxonomic classification.</title>
        <authorList>
            <person name="Goeker M."/>
        </authorList>
    </citation>
    <scope>NUCLEOTIDE SEQUENCE [LARGE SCALE GENOMIC DNA]</scope>
    <source>
        <strain evidence="15 16">DSM 24233</strain>
    </source>
</reference>
<comment type="pathway">
    <text evidence="4 13">Isoprenoid biosynthesis; isopentenyl diphosphate biosynthesis via DXP pathway; isopentenyl diphosphate from 1-deoxy-D-xylulose 5-phosphate: step 4/6.</text>
</comment>
<dbReference type="PROSITE" id="PS01295">
    <property type="entry name" value="ISPD"/>
    <property type="match status" value="1"/>
</dbReference>
<protein>
    <recommendedName>
        <fullName evidence="13">Bifunctional enzyme IspD/IspF</fullName>
    </recommendedName>
    <domain>
        <recommendedName>
            <fullName evidence="13">2-C-methyl-D-erythritol 4-phosphate cytidylyltransferase</fullName>
            <ecNumber evidence="13">2.7.7.60</ecNumber>
        </recommendedName>
        <alternativeName>
            <fullName evidence="13">4-diphosphocytidyl-2C-methyl-D-erythritol synthase</fullName>
        </alternativeName>
        <alternativeName>
            <fullName evidence="13">MEP cytidylyltransferase</fullName>
            <shortName evidence="13">MCT</shortName>
        </alternativeName>
    </domain>
    <domain>
        <recommendedName>
            <fullName evidence="13">2-C-methyl-D-erythritol 2,4-cyclodiphosphate synthase</fullName>
            <shortName evidence="13">MECDP-synthase</shortName>
            <shortName evidence="13">MECPP-synthase</shortName>
            <shortName evidence="13">MECPS</shortName>
            <ecNumber evidence="13">4.6.1.12</ecNumber>
        </recommendedName>
    </domain>
</protein>
<dbReference type="EC" id="2.7.7.60" evidence="13"/>
<dbReference type="AlphaFoldDB" id="A0A846QFA8"/>
<dbReference type="InterPro" id="IPR036571">
    <property type="entry name" value="MECDP_synthase_sf"/>
</dbReference>
<name>A0A846QFA8_9BACT</name>
<comment type="catalytic activity">
    <reaction evidence="1 13">
        <text>4-CDP-2-C-methyl-D-erythritol 2-phosphate = 2-C-methyl-D-erythritol 2,4-cyclic diphosphate + CMP</text>
        <dbReference type="Rhea" id="RHEA:23864"/>
        <dbReference type="ChEBI" id="CHEBI:57919"/>
        <dbReference type="ChEBI" id="CHEBI:58483"/>
        <dbReference type="ChEBI" id="CHEBI:60377"/>
        <dbReference type="EC" id="4.6.1.12"/>
    </reaction>
</comment>
<evidence type="ECO:0000256" key="12">
    <source>
        <dbReference type="ARBA" id="ARBA00023268"/>
    </source>
</evidence>
<keyword evidence="11 13" id="KW-0456">Lyase</keyword>
<dbReference type="InterPro" id="IPR003526">
    <property type="entry name" value="MECDP_synthase"/>
</dbReference>
<keyword evidence="12 13" id="KW-0511">Multifunctional enzyme</keyword>
<dbReference type="GO" id="GO:0016114">
    <property type="term" value="P:terpenoid biosynthetic process"/>
    <property type="evidence" value="ECO:0007669"/>
    <property type="project" value="InterPro"/>
</dbReference>
<dbReference type="HAMAP" id="MF_01520">
    <property type="entry name" value="IspDF"/>
    <property type="match status" value="1"/>
</dbReference>
<dbReference type="Proteomes" id="UP000580856">
    <property type="component" value="Unassembled WGS sequence"/>
</dbReference>
<dbReference type="PANTHER" id="PTHR43181:SF1">
    <property type="entry name" value="2-C-METHYL-D-ERYTHRITOL 2,4-CYCLODIPHOSPHATE SYNTHASE, CHLOROPLASTIC"/>
    <property type="match status" value="1"/>
</dbReference>
<evidence type="ECO:0000259" key="14">
    <source>
        <dbReference type="Pfam" id="PF02542"/>
    </source>
</evidence>
<evidence type="ECO:0000256" key="7">
    <source>
        <dbReference type="ARBA" id="ARBA00022679"/>
    </source>
</evidence>
<dbReference type="HAMAP" id="MF_00107">
    <property type="entry name" value="IspF"/>
    <property type="match status" value="1"/>
</dbReference>
<feature type="site" description="Positions MEP for the nucleophilic attack" evidence="13">
    <location>
        <position position="218"/>
    </location>
</feature>
<feature type="site" description="Transition state stabilizer" evidence="13">
    <location>
        <position position="15"/>
    </location>
</feature>
<gene>
    <name evidence="13" type="primary">ispDF</name>
    <name evidence="15" type="ORF">GGQ74_000571</name>
</gene>
<keyword evidence="10 13" id="KW-0414">Isoprene biosynthesis</keyword>
<dbReference type="InterPro" id="IPR001228">
    <property type="entry name" value="IspD"/>
</dbReference>
<dbReference type="FunFam" id="3.90.550.10:FF:000003">
    <property type="entry name" value="2-C-methyl-D-erythritol 4-phosphate cytidylyltransferase"/>
    <property type="match status" value="1"/>
</dbReference>
<dbReference type="InterPro" id="IPR020555">
    <property type="entry name" value="MECDP_synthase_CS"/>
</dbReference>
<dbReference type="UniPathway" id="UPA00056">
    <property type="reaction ID" value="UER00093"/>
</dbReference>
<evidence type="ECO:0000256" key="11">
    <source>
        <dbReference type="ARBA" id="ARBA00023239"/>
    </source>
</evidence>
<evidence type="ECO:0000256" key="3">
    <source>
        <dbReference type="ARBA" id="ARBA00001968"/>
    </source>
</evidence>
<dbReference type="Pfam" id="PF01128">
    <property type="entry name" value="IspD"/>
    <property type="match status" value="1"/>
</dbReference>
<comment type="similarity">
    <text evidence="6">Belongs to the IspD/TarI cytidylyltransferase family. IspD subfamily.</text>
</comment>
<comment type="pathway">
    <text evidence="5 13">Isoprenoid biosynthesis; isopentenyl diphosphate biosynthesis via DXP pathway; isopentenyl diphosphate from 1-deoxy-D-xylulose 5-phosphate: step 2/6.</text>
</comment>
<dbReference type="GO" id="GO:0046872">
    <property type="term" value="F:metal ion binding"/>
    <property type="evidence" value="ECO:0007669"/>
    <property type="project" value="UniProtKB-KW"/>
</dbReference>
<feature type="region of interest" description="2-C-methyl-D-erythritol 4-phosphate cytidylyltransferase" evidence="13">
    <location>
        <begin position="1"/>
        <end position="237"/>
    </location>
</feature>
<feature type="site" description="Positions MEP for the nucleophilic attack" evidence="13">
    <location>
        <position position="162"/>
    </location>
</feature>
<comment type="catalytic activity">
    <reaction evidence="2 13">
        <text>2-C-methyl-D-erythritol 4-phosphate + CTP + H(+) = 4-CDP-2-C-methyl-D-erythritol + diphosphate</text>
        <dbReference type="Rhea" id="RHEA:13429"/>
        <dbReference type="ChEBI" id="CHEBI:15378"/>
        <dbReference type="ChEBI" id="CHEBI:33019"/>
        <dbReference type="ChEBI" id="CHEBI:37563"/>
        <dbReference type="ChEBI" id="CHEBI:57823"/>
        <dbReference type="ChEBI" id="CHEBI:58262"/>
        <dbReference type="EC" id="2.7.7.60"/>
    </reaction>
</comment>
<dbReference type="SUPFAM" id="SSF69765">
    <property type="entry name" value="IpsF-like"/>
    <property type="match status" value="1"/>
</dbReference>
<dbReference type="Pfam" id="PF02542">
    <property type="entry name" value="YgbB"/>
    <property type="match status" value="1"/>
</dbReference>
<sequence length="394" mass="42109">MSVWAVIVAAGQGTRLARAGLSTRKQFIPFEGAPLFWKSARTLARVSRVKGLVFVLPEAEFEEYAAIVRDLASRDDIVLPCLTVPGGERRQDSVLNGLRAIAETCDTVLVHDAARPFAGAQLANRLIDAVEQGDVAAIPAISVTDTIKRVTPEGLVAETLHRAELCAVQTPQAFALPTLIAAHEFCNAKGLDVTDDASMIEAAGGAVRVVPGEETNIKITNPEDLRMLTDNAPAPLPCVGWGYDVHKYGLGRPMKIGGVPIDGGPQVVAHSDGDVLLHALTDALLGCLGKGDIGQHFPDTDKAFSNIESAVLVNEVLTMAEEAELELCHVDLTVIAQIPKLSPYRERIRDNVARLLRIDAQRVNFKATTEEGLGFTGEKLGIKAVACVTALRHG</sequence>
<proteinExistence type="inferred from homology"/>
<dbReference type="Gene3D" id="3.90.550.10">
    <property type="entry name" value="Spore Coat Polysaccharide Biosynthesis Protein SpsA, Chain A"/>
    <property type="match status" value="1"/>
</dbReference>
<feature type="binding site" evidence="13">
    <location>
        <begin position="292"/>
        <end position="294"/>
    </location>
    <ligand>
        <name>4-CDP-2-C-methyl-D-erythritol 2-phosphate</name>
        <dbReference type="ChEBI" id="CHEBI:57919"/>
    </ligand>
</feature>
<keyword evidence="7 13" id="KW-0808">Transferase</keyword>
<evidence type="ECO:0000256" key="1">
    <source>
        <dbReference type="ARBA" id="ARBA00000200"/>
    </source>
</evidence>
<comment type="similarity">
    <text evidence="13">In the C-terminal section; belongs to the IspF family.</text>
</comment>
<dbReference type="SUPFAM" id="SSF53448">
    <property type="entry name" value="Nucleotide-diphospho-sugar transferases"/>
    <property type="match status" value="1"/>
</dbReference>
<feature type="site" description="Transition state stabilizer" evidence="13">
    <location>
        <position position="369"/>
    </location>
</feature>